<dbReference type="InterPro" id="IPR000829">
    <property type="entry name" value="DAGK"/>
</dbReference>
<dbReference type="InterPro" id="IPR036945">
    <property type="entry name" value="DAGK_sf"/>
</dbReference>
<dbReference type="GO" id="GO:0008654">
    <property type="term" value="P:phospholipid biosynthetic process"/>
    <property type="evidence" value="ECO:0007669"/>
    <property type="project" value="UniProtKB-KW"/>
</dbReference>
<evidence type="ECO:0000256" key="4">
    <source>
        <dbReference type="ARBA" id="ARBA00022516"/>
    </source>
</evidence>
<dbReference type="EMBL" id="UOET01000386">
    <property type="protein sequence ID" value="VAW29603.1"/>
    <property type="molecule type" value="Genomic_DNA"/>
</dbReference>
<dbReference type="Pfam" id="PF01219">
    <property type="entry name" value="DAGK_prokar"/>
    <property type="match status" value="1"/>
</dbReference>
<name>A0A3B0UN05_9ZZZZ</name>
<feature type="non-terminal residue" evidence="16">
    <location>
        <position position="1"/>
    </location>
</feature>
<accession>A0A3B0UN05</accession>
<sequence>RLHSFRFAFRGILLMVKTQHNFWVHLVLASLTIIAGFFFHIRLAEWIMVIFAIGMVLSAETFNSAIEQLTDLVSPEIHPTAGRVKDIAAGAVLLSAIAAALIGLLIFVPKIMAIL</sequence>
<dbReference type="Gene3D" id="1.10.287.3610">
    <property type="match status" value="1"/>
</dbReference>
<protein>
    <submittedName>
        <fullName evidence="16">Diacylglycerol kinase</fullName>
        <ecNumber evidence="16">2.7.1.107</ecNumber>
    </submittedName>
</protein>
<evidence type="ECO:0000256" key="1">
    <source>
        <dbReference type="ARBA" id="ARBA00004651"/>
    </source>
</evidence>
<dbReference type="GO" id="GO:0004143">
    <property type="term" value="F:ATP-dependent diacylglycerol kinase activity"/>
    <property type="evidence" value="ECO:0007669"/>
    <property type="project" value="UniProtKB-EC"/>
</dbReference>
<evidence type="ECO:0000256" key="3">
    <source>
        <dbReference type="ARBA" id="ARBA00022475"/>
    </source>
</evidence>
<dbReference type="PANTHER" id="PTHR34299">
    <property type="entry name" value="DIACYLGLYCEROL KINASE"/>
    <property type="match status" value="1"/>
</dbReference>
<dbReference type="GO" id="GO:0005524">
    <property type="term" value="F:ATP binding"/>
    <property type="evidence" value="ECO:0007669"/>
    <property type="project" value="UniProtKB-KW"/>
</dbReference>
<keyword evidence="3" id="KW-1003">Cell membrane</keyword>
<proteinExistence type="inferred from homology"/>
<keyword evidence="7" id="KW-0547">Nucleotide-binding</keyword>
<evidence type="ECO:0000256" key="7">
    <source>
        <dbReference type="ARBA" id="ARBA00022741"/>
    </source>
</evidence>
<evidence type="ECO:0000256" key="15">
    <source>
        <dbReference type="SAM" id="Phobius"/>
    </source>
</evidence>
<keyword evidence="13" id="KW-0594">Phospholipid biosynthesis</keyword>
<dbReference type="CDD" id="cd14265">
    <property type="entry name" value="UDPK_IM_like"/>
    <property type="match status" value="1"/>
</dbReference>
<keyword evidence="11" id="KW-0443">Lipid metabolism</keyword>
<keyword evidence="8 16" id="KW-0418">Kinase</keyword>
<dbReference type="InterPro" id="IPR033717">
    <property type="entry name" value="UDPK"/>
</dbReference>
<keyword evidence="10 15" id="KW-1133">Transmembrane helix</keyword>
<comment type="subcellular location">
    <subcellularLocation>
        <location evidence="1">Cell membrane</location>
        <topology evidence="1">Multi-pass membrane protein</topology>
    </subcellularLocation>
</comment>
<evidence type="ECO:0000256" key="8">
    <source>
        <dbReference type="ARBA" id="ARBA00022777"/>
    </source>
</evidence>
<evidence type="ECO:0000256" key="13">
    <source>
        <dbReference type="ARBA" id="ARBA00023209"/>
    </source>
</evidence>
<evidence type="ECO:0000256" key="14">
    <source>
        <dbReference type="ARBA" id="ARBA00023264"/>
    </source>
</evidence>
<comment type="similarity">
    <text evidence="2">Belongs to the bacterial diacylglycerol kinase family.</text>
</comment>
<keyword evidence="9" id="KW-0067">ATP-binding</keyword>
<organism evidence="16">
    <name type="scientific">hydrothermal vent metagenome</name>
    <dbReference type="NCBI Taxonomy" id="652676"/>
    <lineage>
        <taxon>unclassified sequences</taxon>
        <taxon>metagenomes</taxon>
        <taxon>ecological metagenomes</taxon>
    </lineage>
</organism>
<evidence type="ECO:0000256" key="11">
    <source>
        <dbReference type="ARBA" id="ARBA00023098"/>
    </source>
</evidence>
<dbReference type="AlphaFoldDB" id="A0A3B0UN05"/>
<reference evidence="16" key="1">
    <citation type="submission" date="2018-06" db="EMBL/GenBank/DDBJ databases">
        <authorList>
            <person name="Zhirakovskaya E."/>
        </authorList>
    </citation>
    <scope>NUCLEOTIDE SEQUENCE</scope>
</reference>
<gene>
    <name evidence="16" type="ORF">MNBD_BACTEROID07-1362</name>
</gene>
<feature type="transmembrane region" description="Helical" evidence="15">
    <location>
        <begin position="21"/>
        <end position="40"/>
    </location>
</feature>
<evidence type="ECO:0000256" key="10">
    <source>
        <dbReference type="ARBA" id="ARBA00022989"/>
    </source>
</evidence>
<evidence type="ECO:0000256" key="9">
    <source>
        <dbReference type="ARBA" id="ARBA00022840"/>
    </source>
</evidence>
<evidence type="ECO:0000256" key="5">
    <source>
        <dbReference type="ARBA" id="ARBA00022679"/>
    </source>
</evidence>
<evidence type="ECO:0000256" key="2">
    <source>
        <dbReference type="ARBA" id="ARBA00005967"/>
    </source>
</evidence>
<feature type="transmembrane region" description="Helical" evidence="15">
    <location>
        <begin position="46"/>
        <end position="66"/>
    </location>
</feature>
<dbReference type="EC" id="2.7.1.107" evidence="16"/>
<evidence type="ECO:0000256" key="6">
    <source>
        <dbReference type="ARBA" id="ARBA00022692"/>
    </source>
</evidence>
<dbReference type="PANTHER" id="PTHR34299:SF1">
    <property type="entry name" value="DIACYLGLYCEROL KINASE"/>
    <property type="match status" value="1"/>
</dbReference>
<evidence type="ECO:0000313" key="16">
    <source>
        <dbReference type="EMBL" id="VAW29603.1"/>
    </source>
</evidence>
<keyword evidence="4" id="KW-0444">Lipid biosynthesis</keyword>
<feature type="transmembrane region" description="Helical" evidence="15">
    <location>
        <begin position="87"/>
        <end position="108"/>
    </location>
</feature>
<keyword evidence="5 16" id="KW-0808">Transferase</keyword>
<evidence type="ECO:0000256" key="12">
    <source>
        <dbReference type="ARBA" id="ARBA00023136"/>
    </source>
</evidence>
<keyword evidence="14" id="KW-1208">Phospholipid metabolism</keyword>
<keyword evidence="6 15" id="KW-0812">Transmembrane</keyword>
<keyword evidence="12 15" id="KW-0472">Membrane</keyword>
<dbReference type="GO" id="GO:0005886">
    <property type="term" value="C:plasma membrane"/>
    <property type="evidence" value="ECO:0007669"/>
    <property type="project" value="UniProtKB-SubCell"/>
</dbReference>